<feature type="region of interest" description="Disordered" evidence="1">
    <location>
        <begin position="72"/>
        <end position="102"/>
    </location>
</feature>
<name>A0ABR8MIG6_9ACTN</name>
<evidence type="ECO:0008006" key="4">
    <source>
        <dbReference type="Google" id="ProtNLM"/>
    </source>
</evidence>
<evidence type="ECO:0000256" key="1">
    <source>
        <dbReference type="SAM" id="MobiDB-lite"/>
    </source>
</evidence>
<dbReference type="Proteomes" id="UP000649289">
    <property type="component" value="Unassembled WGS sequence"/>
</dbReference>
<keyword evidence="3" id="KW-1185">Reference proteome</keyword>
<evidence type="ECO:0000313" key="3">
    <source>
        <dbReference type="Proteomes" id="UP000649289"/>
    </source>
</evidence>
<organism evidence="2 3">
    <name type="scientific">Nocardioides hwasunensis</name>
    <dbReference type="NCBI Taxonomy" id="397258"/>
    <lineage>
        <taxon>Bacteria</taxon>
        <taxon>Bacillati</taxon>
        <taxon>Actinomycetota</taxon>
        <taxon>Actinomycetes</taxon>
        <taxon>Propionibacteriales</taxon>
        <taxon>Nocardioidaceae</taxon>
        <taxon>Nocardioides</taxon>
    </lineage>
</organism>
<protein>
    <recommendedName>
        <fullName evidence="4">N-acetyltransferase domain-containing protein</fullName>
    </recommendedName>
</protein>
<proteinExistence type="predicted"/>
<reference evidence="2 3" key="1">
    <citation type="submission" date="2020-09" db="EMBL/GenBank/DDBJ databases">
        <title>novel species in genus Nocardioides.</title>
        <authorList>
            <person name="Zhang G."/>
        </authorList>
    </citation>
    <scope>NUCLEOTIDE SEQUENCE [LARGE SCALE GENOMIC DNA]</scope>
    <source>
        <strain evidence="2 3">19197</strain>
    </source>
</reference>
<evidence type="ECO:0000313" key="2">
    <source>
        <dbReference type="EMBL" id="MBD3915830.1"/>
    </source>
</evidence>
<gene>
    <name evidence="2" type="ORF">IEZ25_14485</name>
</gene>
<feature type="compositionally biased region" description="Polar residues" evidence="1">
    <location>
        <begin position="80"/>
        <end position="94"/>
    </location>
</feature>
<comment type="caution">
    <text evidence="2">The sequence shown here is derived from an EMBL/GenBank/DDBJ whole genome shotgun (WGS) entry which is preliminary data.</text>
</comment>
<accession>A0ABR8MIG6</accession>
<dbReference type="RefSeq" id="WP_191200178.1">
    <property type="nucleotide sequence ID" value="NZ_BAAAPA010000006.1"/>
</dbReference>
<dbReference type="EMBL" id="JACXYY010000006">
    <property type="protein sequence ID" value="MBD3915830.1"/>
    <property type="molecule type" value="Genomic_DNA"/>
</dbReference>
<sequence length="102" mass="10923">MRSRVRHRVLRRATADDVPAQQHIAEAAYSPYVARMGGLRPGPMETDHAGAVEDSEAWVALEDGAPCRPRTTATAAPCSTWPSTGSRACSTRSVLSLPPRPA</sequence>